<accession>A0ABY8CIP9</accession>
<dbReference type="Proteomes" id="UP001218034">
    <property type="component" value="Chromosome"/>
</dbReference>
<keyword evidence="3" id="KW-1185">Reference proteome</keyword>
<dbReference type="GO" id="GO:0005840">
    <property type="term" value="C:ribosome"/>
    <property type="evidence" value="ECO:0007669"/>
    <property type="project" value="UniProtKB-KW"/>
</dbReference>
<dbReference type="PANTHER" id="PTHR11581">
    <property type="entry name" value="30S/40S RIBOSOMAL PROTEIN S4"/>
    <property type="match status" value="1"/>
</dbReference>
<name>A0ABY8CIP9_9ARCH</name>
<dbReference type="CDD" id="cd06087">
    <property type="entry name" value="KOW_RPS4"/>
    <property type="match status" value="1"/>
</dbReference>
<dbReference type="InterPro" id="IPR014722">
    <property type="entry name" value="Rib_uL2_dom2"/>
</dbReference>
<dbReference type="Pfam" id="PF00467">
    <property type="entry name" value="KOW"/>
    <property type="match status" value="1"/>
</dbReference>
<evidence type="ECO:0000313" key="2">
    <source>
        <dbReference type="EMBL" id="WEL19890.1"/>
    </source>
</evidence>
<proteinExistence type="predicted"/>
<protein>
    <submittedName>
        <fullName evidence="2">Ribosomal protein S4E</fullName>
    </submittedName>
</protein>
<dbReference type="InterPro" id="IPR036986">
    <property type="entry name" value="S4_RNA-bd_sf"/>
</dbReference>
<dbReference type="PANTHER" id="PTHR11581:SF0">
    <property type="entry name" value="SMALL RIBOSOMAL SUBUNIT PROTEIN ES4"/>
    <property type="match status" value="1"/>
</dbReference>
<gene>
    <name evidence="2" type="primary">rps4a</name>
    <name evidence="2" type="ORF">SVXNc_0883</name>
</gene>
<dbReference type="InterPro" id="IPR000876">
    <property type="entry name" value="Ribosomal_eS4"/>
</dbReference>
<dbReference type="RefSeq" id="WP_347721721.1">
    <property type="nucleotide sequence ID" value="NZ_CP104395.1"/>
</dbReference>
<dbReference type="GeneID" id="90590320"/>
<sequence length="218" mass="24461">MTHNKRLPAPKHYPINRKESSYVSEIKGSRSRDTAIPTVVFLREVTEYADNAKEATKIVKEGKILRNGDKLRDIKQGIGVLDVVQFPDTEESFRAVKQGKKLVFLPVTDGDKVAAKILDKSVEGDEFVYRLHNGENFRTEDEFSTGNTLVFNDSVKEVELAEGNQALVIEGSHAGEKAEIKEINRRGMKPDTATVESDREFETRLGNLVAVENLEVTR</sequence>
<keyword evidence="2" id="KW-0689">Ribosomal protein</keyword>
<evidence type="ECO:0000259" key="1">
    <source>
        <dbReference type="SMART" id="SM00739"/>
    </source>
</evidence>
<keyword evidence="2" id="KW-0687">Ribonucleoprotein</keyword>
<dbReference type="Gene3D" id="2.30.30.30">
    <property type="match status" value="1"/>
</dbReference>
<feature type="domain" description="KOW" evidence="1">
    <location>
        <begin position="159"/>
        <end position="186"/>
    </location>
</feature>
<organism evidence="2 3">
    <name type="scientific">Candidatus Nanohalococcus occultus</name>
    <dbReference type="NCBI Taxonomy" id="2978047"/>
    <lineage>
        <taxon>Archaea</taxon>
        <taxon>Candidatus Nanohalarchaeota</taxon>
        <taxon>Candidatus Nanohalarchaeota incertae sedis</taxon>
        <taxon>Candidatus Nanohalococcus</taxon>
    </lineage>
</organism>
<reference evidence="2 3" key="1">
    <citation type="submission" date="2022-09" db="EMBL/GenBank/DDBJ databases">
        <title>Xylan utilization by haloarchaea-nanohaloarchaea associations.</title>
        <authorList>
            <person name="Yakimov M."/>
        </authorList>
    </citation>
    <scope>NUCLEOTIDE SEQUENCE [LARGE SCALE GENOMIC DNA]</scope>
    <source>
        <strain evidence="2 3">SVXNc</strain>
    </source>
</reference>
<evidence type="ECO:0000313" key="3">
    <source>
        <dbReference type="Proteomes" id="UP001218034"/>
    </source>
</evidence>
<dbReference type="InterPro" id="IPR041982">
    <property type="entry name" value="Ribosomal_eS4_KOW"/>
</dbReference>
<dbReference type="EMBL" id="CP104395">
    <property type="protein sequence ID" value="WEL19890.1"/>
    <property type="molecule type" value="Genomic_DNA"/>
</dbReference>
<dbReference type="InterPro" id="IPR005824">
    <property type="entry name" value="KOW"/>
</dbReference>
<dbReference type="Gene3D" id="3.10.290.10">
    <property type="entry name" value="RNA-binding S4 domain"/>
    <property type="match status" value="1"/>
</dbReference>
<dbReference type="SMART" id="SM00739">
    <property type="entry name" value="KOW"/>
    <property type="match status" value="1"/>
</dbReference>